<comment type="catalytic activity">
    <reaction evidence="7 8">
        <text>CMP + ATP = CDP + ADP</text>
        <dbReference type="Rhea" id="RHEA:11600"/>
        <dbReference type="ChEBI" id="CHEBI:30616"/>
        <dbReference type="ChEBI" id="CHEBI:58069"/>
        <dbReference type="ChEBI" id="CHEBI:60377"/>
        <dbReference type="ChEBI" id="CHEBI:456216"/>
        <dbReference type="EC" id="2.7.4.25"/>
    </reaction>
</comment>
<keyword evidence="3 8" id="KW-0547">Nucleotide-binding</keyword>
<dbReference type="HAMAP" id="MF_00238">
    <property type="entry name" value="Cytidyl_kinase_type1"/>
    <property type="match status" value="1"/>
</dbReference>
<evidence type="ECO:0000259" key="9">
    <source>
        <dbReference type="Pfam" id="PF02224"/>
    </source>
</evidence>
<protein>
    <recommendedName>
        <fullName evidence="8">Cytidylate kinase</fullName>
        <shortName evidence="8">CK</shortName>
        <ecNumber evidence="8">2.7.4.25</ecNumber>
    </recommendedName>
    <alternativeName>
        <fullName evidence="8">Cytidine monophosphate kinase</fullName>
        <shortName evidence="8">CMP kinase</shortName>
    </alternativeName>
</protein>
<dbReference type="PANTHER" id="PTHR21299">
    <property type="entry name" value="CYTIDYLATE KINASE/PANTOATE-BETA-ALANINE LIGASE"/>
    <property type="match status" value="1"/>
</dbReference>
<dbReference type="Pfam" id="PF02224">
    <property type="entry name" value="Cytidylate_kin"/>
    <property type="match status" value="1"/>
</dbReference>
<evidence type="ECO:0000256" key="1">
    <source>
        <dbReference type="ARBA" id="ARBA00009427"/>
    </source>
</evidence>
<gene>
    <name evidence="8 10" type="primary">cmk</name>
    <name evidence="10" type="ORF">PQO03_21375</name>
</gene>
<keyword evidence="5 8" id="KW-0067">ATP-binding</keyword>
<dbReference type="InterPro" id="IPR011994">
    <property type="entry name" value="Cytidylate_kinase_dom"/>
</dbReference>
<dbReference type="InterPro" id="IPR003136">
    <property type="entry name" value="Cytidylate_kin"/>
</dbReference>
<dbReference type="GO" id="GO:0016301">
    <property type="term" value="F:kinase activity"/>
    <property type="evidence" value="ECO:0007669"/>
    <property type="project" value="UniProtKB-KW"/>
</dbReference>
<proteinExistence type="inferred from homology"/>
<keyword evidence="11" id="KW-1185">Reference proteome</keyword>
<keyword evidence="8" id="KW-0963">Cytoplasm</keyword>
<evidence type="ECO:0000256" key="2">
    <source>
        <dbReference type="ARBA" id="ARBA00022679"/>
    </source>
</evidence>
<dbReference type="CDD" id="cd02020">
    <property type="entry name" value="CMPK"/>
    <property type="match status" value="1"/>
</dbReference>
<dbReference type="SUPFAM" id="SSF52540">
    <property type="entry name" value="P-loop containing nucleoside triphosphate hydrolases"/>
    <property type="match status" value="1"/>
</dbReference>
<evidence type="ECO:0000256" key="4">
    <source>
        <dbReference type="ARBA" id="ARBA00022777"/>
    </source>
</evidence>
<evidence type="ECO:0000256" key="3">
    <source>
        <dbReference type="ARBA" id="ARBA00022741"/>
    </source>
</evidence>
<evidence type="ECO:0000313" key="11">
    <source>
        <dbReference type="Proteomes" id="UP001214250"/>
    </source>
</evidence>
<name>A0ABY7VZS1_9BACT</name>
<comment type="catalytic activity">
    <reaction evidence="6 8">
        <text>dCMP + ATP = dCDP + ADP</text>
        <dbReference type="Rhea" id="RHEA:25094"/>
        <dbReference type="ChEBI" id="CHEBI:30616"/>
        <dbReference type="ChEBI" id="CHEBI:57566"/>
        <dbReference type="ChEBI" id="CHEBI:58593"/>
        <dbReference type="ChEBI" id="CHEBI:456216"/>
        <dbReference type="EC" id="2.7.4.25"/>
    </reaction>
</comment>
<dbReference type="InterPro" id="IPR027417">
    <property type="entry name" value="P-loop_NTPase"/>
</dbReference>
<reference evidence="10 11" key="1">
    <citation type="submission" date="2023-02" db="EMBL/GenBank/DDBJ databases">
        <title>Genome sequence of Lentisphaera profundi SAORIC-696.</title>
        <authorList>
            <person name="Kim e."/>
            <person name="Cho J.-C."/>
            <person name="Choi A."/>
            <person name="Kang I."/>
        </authorList>
    </citation>
    <scope>NUCLEOTIDE SEQUENCE [LARGE SCALE GENOMIC DNA]</scope>
    <source>
        <strain evidence="10 11">SAORIC-696</strain>
    </source>
</reference>
<dbReference type="Proteomes" id="UP001214250">
    <property type="component" value="Chromosome 2"/>
</dbReference>
<dbReference type="EMBL" id="CP117812">
    <property type="protein sequence ID" value="WDE98367.1"/>
    <property type="molecule type" value="Genomic_DNA"/>
</dbReference>
<dbReference type="RefSeq" id="WP_274153241.1">
    <property type="nucleotide sequence ID" value="NZ_CP117812.1"/>
</dbReference>
<dbReference type="NCBIfam" id="TIGR00017">
    <property type="entry name" value="cmk"/>
    <property type="match status" value="1"/>
</dbReference>
<evidence type="ECO:0000256" key="8">
    <source>
        <dbReference type="HAMAP-Rule" id="MF_00238"/>
    </source>
</evidence>
<keyword evidence="2 8" id="KW-0808">Transferase</keyword>
<evidence type="ECO:0000313" key="10">
    <source>
        <dbReference type="EMBL" id="WDE98367.1"/>
    </source>
</evidence>
<sequence length="227" mass="24586">MAEIAQITLDGPAASGKSSAAQGLAKELNAYFVNTGDMYRALTSVVLSKGIDPETQPEEIEKILPEQDIRYVSGEGLELLLQINGQLAQASQVRSPEVAAKVSLVAKVPAVRQWLVKRQRQSAELGLIVMEGRDIGTVVFPEAKFKFYVSASPLVRAQRRLVQEGEVSEGATVEKVAAEIAKRDEMDMNRAVSPLKPAEDAIKVDTSDLPLEEVISLMATIVRKGLS</sequence>
<comment type="similarity">
    <text evidence="1 8">Belongs to the cytidylate kinase family. Type 1 subfamily.</text>
</comment>
<comment type="subcellular location">
    <subcellularLocation>
        <location evidence="8">Cytoplasm</location>
    </subcellularLocation>
</comment>
<evidence type="ECO:0000256" key="7">
    <source>
        <dbReference type="ARBA" id="ARBA00048478"/>
    </source>
</evidence>
<dbReference type="Gene3D" id="3.40.50.300">
    <property type="entry name" value="P-loop containing nucleotide triphosphate hydrolases"/>
    <property type="match status" value="1"/>
</dbReference>
<dbReference type="PANTHER" id="PTHR21299:SF2">
    <property type="entry name" value="CYTIDYLATE KINASE"/>
    <property type="match status" value="1"/>
</dbReference>
<keyword evidence="4 8" id="KW-0418">Kinase</keyword>
<evidence type="ECO:0000256" key="5">
    <source>
        <dbReference type="ARBA" id="ARBA00022840"/>
    </source>
</evidence>
<feature type="binding site" evidence="8">
    <location>
        <begin position="11"/>
        <end position="19"/>
    </location>
    <ligand>
        <name>ATP</name>
        <dbReference type="ChEBI" id="CHEBI:30616"/>
    </ligand>
</feature>
<dbReference type="EC" id="2.7.4.25" evidence="8"/>
<evidence type="ECO:0000256" key="6">
    <source>
        <dbReference type="ARBA" id="ARBA00047615"/>
    </source>
</evidence>
<organism evidence="10 11">
    <name type="scientific">Lentisphaera profundi</name>
    <dbReference type="NCBI Taxonomy" id="1658616"/>
    <lineage>
        <taxon>Bacteria</taxon>
        <taxon>Pseudomonadati</taxon>
        <taxon>Lentisphaerota</taxon>
        <taxon>Lentisphaeria</taxon>
        <taxon>Lentisphaerales</taxon>
        <taxon>Lentisphaeraceae</taxon>
        <taxon>Lentisphaera</taxon>
    </lineage>
</organism>
<accession>A0ABY7VZS1</accession>
<feature type="domain" description="Cytidylate kinase" evidence="9">
    <location>
        <begin position="7"/>
        <end position="223"/>
    </location>
</feature>